<dbReference type="PANTHER" id="PTHR15337:SF11">
    <property type="entry name" value="THIOREDOXIN DOMAIN-CONTAINING PROTEIN"/>
    <property type="match status" value="1"/>
</dbReference>
<evidence type="ECO:0000256" key="1">
    <source>
        <dbReference type="ARBA" id="ARBA00022729"/>
    </source>
</evidence>
<feature type="chain" id="PRO_5020340739" evidence="2">
    <location>
        <begin position="26"/>
        <end position="331"/>
    </location>
</feature>
<dbReference type="Gene3D" id="3.40.30.10">
    <property type="entry name" value="Glutaredoxin"/>
    <property type="match status" value="2"/>
</dbReference>
<feature type="signal peptide" evidence="2">
    <location>
        <begin position="1"/>
        <end position="25"/>
    </location>
</feature>
<protein>
    <submittedName>
        <fullName evidence="3">DUF255 domain-containing protein</fullName>
    </submittedName>
</protein>
<dbReference type="Pfam" id="PF13899">
    <property type="entry name" value="Thioredoxin_7"/>
    <property type="match status" value="1"/>
</dbReference>
<evidence type="ECO:0000313" key="4">
    <source>
        <dbReference type="Proteomes" id="UP000293925"/>
    </source>
</evidence>
<proteinExistence type="predicted"/>
<name>A0A4R0Q0Z9_9SPHI</name>
<dbReference type="AlphaFoldDB" id="A0A4R0Q0Z9"/>
<organism evidence="3 4">
    <name type="scientific">Pedobacter psychrodurus</name>
    <dbReference type="NCBI Taxonomy" id="2530456"/>
    <lineage>
        <taxon>Bacteria</taxon>
        <taxon>Pseudomonadati</taxon>
        <taxon>Bacteroidota</taxon>
        <taxon>Sphingobacteriia</taxon>
        <taxon>Sphingobacteriales</taxon>
        <taxon>Sphingobacteriaceae</taxon>
        <taxon>Pedobacter</taxon>
    </lineage>
</organism>
<dbReference type="Proteomes" id="UP000293925">
    <property type="component" value="Unassembled WGS sequence"/>
</dbReference>
<gene>
    <name evidence="3" type="ORF">EZ456_15670</name>
</gene>
<keyword evidence="4" id="KW-1185">Reference proteome</keyword>
<evidence type="ECO:0000313" key="3">
    <source>
        <dbReference type="EMBL" id="TCD25466.1"/>
    </source>
</evidence>
<sequence length="331" mass="38245">MQFIKIFKPLTLILLLSAITLSSTAQEKIITAEKMLQQASVKAKKQKKDILIEFYASFNPWSKILRESLDDPEIKRILEKHYIICPMQIKEISLATRKRETPGGVEIFERFDNFVDTSYYRETRKVPTLISLDAVLKKTGQYTGFPATDKETQNFVDMLRLTLEEKAVVKAKMMATYRELGPPNAKDIMERAMEEAKRDHKKIFLSFTASWCHWCHVLDTAINHPLCQKIFKDKYVFVHLLAHEDDLEIHKQQLGASELLERYQGRNRRGIPFSVIFDENGKYLADFNGFPSTNSKYAAEYSVFEEMLKKTGGITNEELKIIKQAFSLASP</sequence>
<dbReference type="InterPro" id="IPR036249">
    <property type="entry name" value="Thioredoxin-like_sf"/>
</dbReference>
<accession>A0A4R0Q0Z9</accession>
<evidence type="ECO:0000256" key="2">
    <source>
        <dbReference type="SAM" id="SignalP"/>
    </source>
</evidence>
<dbReference type="EMBL" id="SJSO01000013">
    <property type="protein sequence ID" value="TCD25466.1"/>
    <property type="molecule type" value="Genomic_DNA"/>
</dbReference>
<dbReference type="RefSeq" id="WP_131531720.1">
    <property type="nucleotide sequence ID" value="NZ_SJSO01000013.1"/>
</dbReference>
<dbReference type="PANTHER" id="PTHR15337">
    <property type="entry name" value="ANTERIOR GRADIENT PROTEIN-RELATED"/>
    <property type="match status" value="1"/>
</dbReference>
<dbReference type="OrthoDB" id="120730at2"/>
<dbReference type="InterPro" id="IPR051099">
    <property type="entry name" value="AGR/TXD"/>
</dbReference>
<keyword evidence="1 2" id="KW-0732">Signal</keyword>
<comment type="caution">
    <text evidence="3">The sequence shown here is derived from an EMBL/GenBank/DDBJ whole genome shotgun (WGS) entry which is preliminary data.</text>
</comment>
<dbReference type="SUPFAM" id="SSF52833">
    <property type="entry name" value="Thioredoxin-like"/>
    <property type="match status" value="2"/>
</dbReference>
<reference evidence="3 4" key="1">
    <citation type="submission" date="2019-02" db="EMBL/GenBank/DDBJ databases">
        <title>Pedobacter sp. RP-3-21 sp. nov., isolated from Arctic soil.</title>
        <authorList>
            <person name="Dahal R.H."/>
        </authorList>
    </citation>
    <scope>NUCLEOTIDE SEQUENCE [LARGE SCALE GENOMIC DNA]</scope>
    <source>
        <strain evidence="3 4">RP-3-21</strain>
    </source>
</reference>